<dbReference type="InterPro" id="IPR011545">
    <property type="entry name" value="DEAD/DEAH_box_helicase_dom"/>
</dbReference>
<evidence type="ECO:0000313" key="12">
    <source>
        <dbReference type="Proteomes" id="UP000663879"/>
    </source>
</evidence>
<evidence type="ECO:0000313" key="11">
    <source>
        <dbReference type="EMBL" id="CAF0962428.1"/>
    </source>
</evidence>
<dbReference type="GO" id="GO:0004386">
    <property type="term" value="F:helicase activity"/>
    <property type="evidence" value="ECO:0007669"/>
    <property type="project" value="UniProtKB-KW"/>
</dbReference>
<keyword evidence="5" id="KW-0067">ATP-binding</keyword>
<evidence type="ECO:0000256" key="3">
    <source>
        <dbReference type="ARBA" id="ARBA00022801"/>
    </source>
</evidence>
<dbReference type="SMART" id="SM00490">
    <property type="entry name" value="HELICc"/>
    <property type="match status" value="1"/>
</dbReference>
<evidence type="ECO:0000256" key="4">
    <source>
        <dbReference type="ARBA" id="ARBA00022806"/>
    </source>
</evidence>
<dbReference type="SUPFAM" id="SSF52540">
    <property type="entry name" value="P-loop containing nucleoside triphosphate hydrolases"/>
    <property type="match status" value="1"/>
</dbReference>
<feature type="domain" description="Helicase C-terminal" evidence="9">
    <location>
        <begin position="390"/>
        <end position="551"/>
    </location>
</feature>
<dbReference type="Pfam" id="PF03368">
    <property type="entry name" value="Dicer_dimer"/>
    <property type="match status" value="1"/>
</dbReference>
<dbReference type="InterPro" id="IPR027417">
    <property type="entry name" value="P-loop_NTPase"/>
</dbReference>
<keyword evidence="7" id="KW-0694">RNA-binding</keyword>
<dbReference type="Proteomes" id="UP000663879">
    <property type="component" value="Unassembled WGS sequence"/>
</dbReference>
<feature type="domain" description="Dicer dsRNA-binding fold" evidence="10">
    <location>
        <begin position="580"/>
        <end position="642"/>
    </location>
</feature>
<dbReference type="GO" id="GO:0005737">
    <property type="term" value="C:cytoplasm"/>
    <property type="evidence" value="ECO:0007669"/>
    <property type="project" value="TreeGrafter"/>
</dbReference>
<dbReference type="AlphaFoldDB" id="A0A814E1A1"/>
<dbReference type="Pfam" id="PF00270">
    <property type="entry name" value="DEAD"/>
    <property type="match status" value="1"/>
</dbReference>
<gene>
    <name evidence="11" type="ORF">OXX778_LOCUS14521</name>
</gene>
<keyword evidence="2" id="KW-0547">Nucleotide-binding</keyword>
<dbReference type="InterPro" id="IPR038248">
    <property type="entry name" value="Dicer_dimer_sf"/>
</dbReference>
<evidence type="ECO:0000256" key="2">
    <source>
        <dbReference type="ARBA" id="ARBA00022741"/>
    </source>
</evidence>
<organism evidence="11 12">
    <name type="scientific">Brachionus calyciflorus</name>
    <dbReference type="NCBI Taxonomy" id="104777"/>
    <lineage>
        <taxon>Eukaryota</taxon>
        <taxon>Metazoa</taxon>
        <taxon>Spiralia</taxon>
        <taxon>Gnathifera</taxon>
        <taxon>Rotifera</taxon>
        <taxon>Eurotatoria</taxon>
        <taxon>Monogononta</taxon>
        <taxon>Pseudotrocha</taxon>
        <taxon>Ploima</taxon>
        <taxon>Brachionidae</taxon>
        <taxon>Brachionus</taxon>
    </lineage>
</organism>
<dbReference type="PANTHER" id="PTHR14074">
    <property type="entry name" value="HELICASE WITH DEATH DOMAIN-RELATED"/>
    <property type="match status" value="1"/>
</dbReference>
<evidence type="ECO:0000256" key="6">
    <source>
        <dbReference type="ARBA" id="ARBA00035116"/>
    </source>
</evidence>
<comment type="caution">
    <text evidence="11">The sequence shown here is derived from an EMBL/GenBank/DDBJ whole genome shotgun (WGS) entry which is preliminary data.</text>
</comment>
<keyword evidence="3" id="KW-0378">Hydrolase</keyword>
<dbReference type="InterPro" id="IPR014001">
    <property type="entry name" value="Helicase_ATP-bd"/>
</dbReference>
<dbReference type="InterPro" id="IPR001650">
    <property type="entry name" value="Helicase_C-like"/>
</dbReference>
<dbReference type="Gene3D" id="3.40.50.300">
    <property type="entry name" value="P-loop containing nucleotide triphosphate hydrolases"/>
    <property type="match status" value="2"/>
</dbReference>
<evidence type="ECO:0000259" key="10">
    <source>
        <dbReference type="PROSITE" id="PS51327"/>
    </source>
</evidence>
<dbReference type="PROSITE" id="PS51194">
    <property type="entry name" value="HELICASE_CTER"/>
    <property type="match status" value="1"/>
</dbReference>
<evidence type="ECO:0000259" key="9">
    <source>
        <dbReference type="PROSITE" id="PS51194"/>
    </source>
</evidence>
<dbReference type="PANTHER" id="PTHR14074:SF16">
    <property type="entry name" value="ANTIVIRAL INNATE IMMUNE RESPONSE RECEPTOR RIG-I"/>
    <property type="match status" value="1"/>
</dbReference>
<feature type="domain" description="Helicase ATP-binding" evidence="8">
    <location>
        <begin position="17"/>
        <end position="203"/>
    </location>
</feature>
<comment type="similarity">
    <text evidence="6 7">Belongs to the helicase family. Dicer subfamily.</text>
</comment>
<dbReference type="InterPro" id="IPR005034">
    <property type="entry name" value="Dicer_dimerisation"/>
</dbReference>
<dbReference type="CDD" id="cd18034">
    <property type="entry name" value="DEXHc_dicer"/>
    <property type="match status" value="1"/>
</dbReference>
<sequence>MDKDRKQLVPRPYQIELLEKAIEKDIIVHLKTGSGKTFISVMLLNALSPQVEAPFSKGGKRSIFLAITVPLVKQQAEFLREQLHLKIGDYYGEKVIDNRILDSWDEKIWKNEIEKYQVLVMTPQILVDMISFCFIKLEKINLIIFDECHHATGSHPYTQIMKKLKEKRQEPNNVNVRVLGLTASIVNIKCNLPKFNKMMKKLEEMFNCKIETASIIANEENQNKKHEKPEIKVIVYDNDHHKSLCVYEILQNLIAEVNKKDSEIEEIKRNRKANALEFSESSLNNSEKNFMFSNENENPYKTLKRELSDLESILEDLGLWSFSIALQDTISKLKSSDLVSYDATIKSEIKSFVEKMESLLNDEVRKLISKDDEENLEKILAYSSEKLNCLLDIYLEKSELSSFHSIVFVERKAASFYIDFVLQKLSKLEKWAFIKSDHIFGVSGLRNKMTLAKQDKTLKKFRAHQINVLVATNILEEGVDVPACNMIVRFNKIYNFGSFIQSKGRARFNKSIYYVLRSSDESFDDLENFLAIEKDLEENLINKNSDDDDDIYFNQDESSYLNSVIKPYVKGECELTSLNAISLLNRYCCSLEHSMCGVLYPIYHIDTILIDDKEVFCCNVRLPPNSVLNKTIRVRFSSFFFT</sequence>
<dbReference type="FunFam" id="3.40.50.300:FF:000628">
    <property type="entry name" value="Endoribonuclease Dicer"/>
    <property type="match status" value="1"/>
</dbReference>
<dbReference type="GO" id="GO:0005524">
    <property type="term" value="F:ATP binding"/>
    <property type="evidence" value="ECO:0007669"/>
    <property type="project" value="UniProtKB-KW"/>
</dbReference>
<dbReference type="InterPro" id="IPR051363">
    <property type="entry name" value="RLR_Helicase"/>
</dbReference>
<dbReference type="SMART" id="SM00487">
    <property type="entry name" value="DEXDc"/>
    <property type="match status" value="1"/>
</dbReference>
<dbReference type="GO" id="GO:0016891">
    <property type="term" value="F:RNA endonuclease activity producing 5'-phosphomonoesters, hydrolytic mechanism"/>
    <property type="evidence" value="ECO:0007669"/>
    <property type="project" value="InterPro"/>
</dbReference>
<dbReference type="GO" id="GO:0003723">
    <property type="term" value="F:RNA binding"/>
    <property type="evidence" value="ECO:0007669"/>
    <property type="project" value="UniProtKB-UniRule"/>
</dbReference>
<keyword evidence="12" id="KW-1185">Reference proteome</keyword>
<protein>
    <submittedName>
        <fullName evidence="11">Uncharacterized protein</fullName>
    </submittedName>
</protein>
<dbReference type="EMBL" id="CAJNOC010003003">
    <property type="protein sequence ID" value="CAF0962428.1"/>
    <property type="molecule type" value="Genomic_DNA"/>
</dbReference>
<reference evidence="11" key="1">
    <citation type="submission" date="2021-02" db="EMBL/GenBank/DDBJ databases">
        <authorList>
            <person name="Nowell W R."/>
        </authorList>
    </citation>
    <scope>NUCLEOTIDE SEQUENCE</scope>
    <source>
        <strain evidence="11">Ploen Becks lab</strain>
    </source>
</reference>
<dbReference type="PROSITE" id="PS51192">
    <property type="entry name" value="HELICASE_ATP_BIND_1"/>
    <property type="match status" value="1"/>
</dbReference>
<name>A0A814E1A1_9BILA</name>
<dbReference type="Pfam" id="PF00271">
    <property type="entry name" value="Helicase_C"/>
    <property type="match status" value="1"/>
</dbReference>
<comment type="cofactor">
    <cofactor evidence="1">
        <name>Mg(2+)</name>
        <dbReference type="ChEBI" id="CHEBI:18420"/>
    </cofactor>
</comment>
<evidence type="ECO:0000256" key="7">
    <source>
        <dbReference type="PROSITE-ProRule" id="PRU00657"/>
    </source>
</evidence>
<dbReference type="OrthoDB" id="2392202at2759"/>
<accession>A0A814E1A1</accession>
<evidence type="ECO:0000256" key="1">
    <source>
        <dbReference type="ARBA" id="ARBA00001946"/>
    </source>
</evidence>
<dbReference type="Gene3D" id="3.30.160.380">
    <property type="entry name" value="Dicer dimerisation domain"/>
    <property type="match status" value="1"/>
</dbReference>
<evidence type="ECO:0000259" key="8">
    <source>
        <dbReference type="PROSITE" id="PS51192"/>
    </source>
</evidence>
<evidence type="ECO:0000256" key="5">
    <source>
        <dbReference type="ARBA" id="ARBA00022840"/>
    </source>
</evidence>
<dbReference type="PROSITE" id="PS51327">
    <property type="entry name" value="DICER_DSRBF"/>
    <property type="match status" value="1"/>
</dbReference>
<keyword evidence="4" id="KW-0347">Helicase</keyword>
<proteinExistence type="inferred from homology"/>